<dbReference type="SMART" id="SM00862">
    <property type="entry name" value="Trans_reg_C"/>
    <property type="match status" value="1"/>
</dbReference>
<dbReference type="PROSITE" id="PS50005">
    <property type="entry name" value="TPR"/>
    <property type="match status" value="1"/>
</dbReference>
<dbReference type="Pfam" id="PF13414">
    <property type="entry name" value="TPR_11"/>
    <property type="match status" value="1"/>
</dbReference>
<feature type="domain" description="OmpR/PhoB-type" evidence="5">
    <location>
        <begin position="234"/>
        <end position="307"/>
    </location>
</feature>
<gene>
    <name evidence="6" type="ORF">N7Z68_13030</name>
</gene>
<keyword evidence="7" id="KW-1185">Reference proteome</keyword>
<keyword evidence="4" id="KW-0802">TPR repeat</keyword>
<evidence type="ECO:0000256" key="3">
    <source>
        <dbReference type="ARBA" id="ARBA00023163"/>
    </source>
</evidence>
<feature type="repeat" description="TPR" evidence="4">
    <location>
        <begin position="91"/>
        <end position="124"/>
    </location>
</feature>
<comment type="caution">
    <text evidence="6">The sequence shown here is derived from an EMBL/GenBank/DDBJ whole genome shotgun (WGS) entry which is preliminary data.</text>
</comment>
<accession>A0ABT5VIM1</accession>
<dbReference type="InterPro" id="IPR036388">
    <property type="entry name" value="WH-like_DNA-bd_sf"/>
</dbReference>
<dbReference type="Gene3D" id="1.10.10.10">
    <property type="entry name" value="Winged helix-like DNA-binding domain superfamily/Winged helix DNA-binding domain"/>
    <property type="match status" value="1"/>
</dbReference>
<dbReference type="InterPro" id="IPR001867">
    <property type="entry name" value="OmpR/PhoB-type_DNA-bd"/>
</dbReference>
<name>A0ABT5VIM1_9BACI</name>
<evidence type="ECO:0000259" key="5">
    <source>
        <dbReference type="SMART" id="SM00862"/>
    </source>
</evidence>
<evidence type="ECO:0000256" key="4">
    <source>
        <dbReference type="PROSITE-ProRule" id="PRU00339"/>
    </source>
</evidence>
<dbReference type="SUPFAM" id="SSF48452">
    <property type="entry name" value="TPR-like"/>
    <property type="match status" value="1"/>
</dbReference>
<evidence type="ECO:0000256" key="2">
    <source>
        <dbReference type="ARBA" id="ARBA00023125"/>
    </source>
</evidence>
<organism evidence="6 7">
    <name type="scientific">Alkalihalobacterium chitinilyticum</name>
    <dbReference type="NCBI Taxonomy" id="2980103"/>
    <lineage>
        <taxon>Bacteria</taxon>
        <taxon>Bacillati</taxon>
        <taxon>Bacillota</taxon>
        <taxon>Bacilli</taxon>
        <taxon>Bacillales</taxon>
        <taxon>Bacillaceae</taxon>
        <taxon>Alkalihalobacterium</taxon>
    </lineage>
</organism>
<dbReference type="InterPro" id="IPR011990">
    <property type="entry name" value="TPR-like_helical_dom_sf"/>
</dbReference>
<dbReference type="SUPFAM" id="SSF46894">
    <property type="entry name" value="C-terminal effector domain of the bipartite response regulators"/>
    <property type="match status" value="1"/>
</dbReference>
<keyword evidence="3" id="KW-0804">Transcription</keyword>
<dbReference type="Gene3D" id="1.25.40.10">
    <property type="entry name" value="Tetratricopeptide repeat domain"/>
    <property type="match status" value="1"/>
</dbReference>
<evidence type="ECO:0000256" key="1">
    <source>
        <dbReference type="ARBA" id="ARBA00023015"/>
    </source>
</evidence>
<dbReference type="SMART" id="SM00028">
    <property type="entry name" value="TPR"/>
    <property type="match status" value="2"/>
</dbReference>
<protein>
    <submittedName>
        <fullName evidence="6">Tetratricopeptide repeat protein</fullName>
    </submittedName>
</protein>
<sequence length="329" mass="39676">MTRLSNLSEEELLEKEDDWWEREDETSLRWINEGVEIFRNLSRLKPNVIRFKETLAYLLLVQGEDLKLRQHSYKKAIMRFHQVVKIDPENARAYYRLGFLYFYEQEWAKSVDSFQRSLNCFPRQARNQLEKEQQIKAHYYTLKATQIILKESLGRVEQIPPADLELFGEFKHLLSELKATGQPEEKPYQMIVDGKEFKEISEREYEQLSDPFENKSCYILNQRSINDTTLSFNEREVSIPASQVPLIEFLMRHPEGVHREEIIQRRYRHSRDPHAALRRSISRLRERLEFLDPQHEMIETIDGGYRWNRLYQYRMFKHNRDVSTDLLLD</sequence>
<keyword evidence="2" id="KW-0238">DNA-binding</keyword>
<proteinExistence type="predicted"/>
<evidence type="ECO:0000313" key="6">
    <source>
        <dbReference type="EMBL" id="MDE5414298.1"/>
    </source>
</evidence>
<dbReference type="EMBL" id="JAOTPO010000008">
    <property type="protein sequence ID" value="MDE5414298.1"/>
    <property type="molecule type" value="Genomic_DNA"/>
</dbReference>
<dbReference type="Proteomes" id="UP001148125">
    <property type="component" value="Unassembled WGS sequence"/>
</dbReference>
<dbReference type="InterPro" id="IPR016032">
    <property type="entry name" value="Sig_transdc_resp-reg_C-effctor"/>
</dbReference>
<evidence type="ECO:0000313" key="7">
    <source>
        <dbReference type="Proteomes" id="UP001148125"/>
    </source>
</evidence>
<keyword evidence="1" id="KW-0805">Transcription regulation</keyword>
<reference evidence="6" key="1">
    <citation type="submission" date="2024-05" db="EMBL/GenBank/DDBJ databases">
        <title>Alkalihalobacillus sp. strain MEB203 novel alkaliphilic bacterium from Lonar Lake, India.</title>
        <authorList>
            <person name="Joshi A."/>
            <person name="Thite S."/>
            <person name="Mengade P."/>
        </authorList>
    </citation>
    <scope>NUCLEOTIDE SEQUENCE</scope>
    <source>
        <strain evidence="6">MEB 203</strain>
    </source>
</reference>
<dbReference type="InterPro" id="IPR019734">
    <property type="entry name" value="TPR_rpt"/>
</dbReference>
<dbReference type="RefSeq" id="WP_275118907.1">
    <property type="nucleotide sequence ID" value="NZ_JAOTPO010000008.1"/>
</dbReference>